<dbReference type="CDD" id="cd00064">
    <property type="entry name" value="FU"/>
    <property type="match status" value="10"/>
</dbReference>
<dbReference type="GO" id="GO:0004672">
    <property type="term" value="F:protein kinase activity"/>
    <property type="evidence" value="ECO:0007669"/>
    <property type="project" value="InterPro"/>
</dbReference>
<dbReference type="InterPro" id="IPR009030">
    <property type="entry name" value="Growth_fac_rcpt_cys_sf"/>
</dbReference>
<keyword evidence="2" id="KW-0732">Signal</keyword>
<dbReference type="GO" id="GO:0005524">
    <property type="term" value="F:ATP binding"/>
    <property type="evidence" value="ECO:0007669"/>
    <property type="project" value="InterPro"/>
</dbReference>
<gene>
    <name evidence="4" type="ORF">H696_05394</name>
</gene>
<dbReference type="SMART" id="SM00261">
    <property type="entry name" value="FU"/>
    <property type="match status" value="16"/>
</dbReference>
<dbReference type="EMBL" id="KB932210">
    <property type="protein sequence ID" value="KCV68134.1"/>
    <property type="molecule type" value="Genomic_DNA"/>
</dbReference>
<dbReference type="PANTHER" id="PTHR45756">
    <property type="entry name" value="PALMITOYLTRANSFERASE"/>
    <property type="match status" value="1"/>
</dbReference>
<proteinExistence type="predicted"/>
<dbReference type="Gene3D" id="2.10.220.10">
    <property type="entry name" value="Hormone Receptor, Insulin-like Growth Factor Receptor 1, Chain A, domain 2"/>
    <property type="match status" value="9"/>
</dbReference>
<dbReference type="GeneID" id="20530119"/>
<keyword evidence="1" id="KW-0472">Membrane</keyword>
<feature type="signal peptide" evidence="2">
    <location>
        <begin position="1"/>
        <end position="33"/>
    </location>
</feature>
<evidence type="ECO:0000259" key="3">
    <source>
        <dbReference type="PROSITE" id="PS50011"/>
    </source>
</evidence>
<dbReference type="OrthoDB" id="10252171at2759"/>
<keyword evidence="1" id="KW-1133">Transmembrane helix</keyword>
<keyword evidence="1" id="KW-0812">Transmembrane</keyword>
<keyword evidence="5" id="KW-1185">Reference proteome</keyword>
<keyword evidence="4" id="KW-0418">Kinase</keyword>
<dbReference type="eggNOG" id="KOG3525">
    <property type="taxonomic scope" value="Eukaryota"/>
</dbReference>
<dbReference type="InterPro" id="IPR011009">
    <property type="entry name" value="Kinase-like_dom_sf"/>
</dbReference>
<name>A0A058Z1H7_FONAL</name>
<dbReference type="PANTHER" id="PTHR45756:SF1">
    <property type="entry name" value="PROTEIN KINASE DOMAIN CONTAINING PROTEIN"/>
    <property type="match status" value="1"/>
</dbReference>
<dbReference type="Pfam" id="PF00069">
    <property type="entry name" value="Pkinase"/>
    <property type="match status" value="1"/>
</dbReference>
<dbReference type="SUPFAM" id="SSF56112">
    <property type="entry name" value="Protein kinase-like (PK-like)"/>
    <property type="match status" value="1"/>
</dbReference>
<evidence type="ECO:0000256" key="1">
    <source>
        <dbReference type="SAM" id="Phobius"/>
    </source>
</evidence>
<evidence type="ECO:0000313" key="5">
    <source>
        <dbReference type="Proteomes" id="UP000030693"/>
    </source>
</evidence>
<dbReference type="eggNOG" id="KOG0193">
    <property type="taxonomic scope" value="Eukaryota"/>
</dbReference>
<dbReference type="SMART" id="SM00181">
    <property type="entry name" value="EGF"/>
    <property type="match status" value="11"/>
</dbReference>
<dbReference type="InterPro" id="IPR000719">
    <property type="entry name" value="Prot_kinase_dom"/>
</dbReference>
<feature type="chain" id="PRO_5001570616" evidence="2">
    <location>
        <begin position="34"/>
        <end position="2054"/>
    </location>
</feature>
<evidence type="ECO:0000256" key="2">
    <source>
        <dbReference type="SAM" id="SignalP"/>
    </source>
</evidence>
<dbReference type="Gene3D" id="1.10.510.10">
    <property type="entry name" value="Transferase(Phosphotransferase) domain 1"/>
    <property type="match status" value="1"/>
</dbReference>
<protein>
    <submittedName>
        <fullName evidence="4">TKL protein kinase</fullName>
    </submittedName>
</protein>
<organism evidence="4">
    <name type="scientific">Fonticula alba</name>
    <name type="common">Slime mold</name>
    <dbReference type="NCBI Taxonomy" id="691883"/>
    <lineage>
        <taxon>Eukaryota</taxon>
        <taxon>Rotosphaerida</taxon>
        <taxon>Fonticulaceae</taxon>
        <taxon>Fonticula</taxon>
    </lineage>
</organism>
<feature type="domain" description="Protein kinase" evidence="3">
    <location>
        <begin position="1839"/>
        <end position="2054"/>
    </location>
</feature>
<dbReference type="InterPro" id="IPR000742">
    <property type="entry name" value="EGF"/>
</dbReference>
<reference evidence="4" key="1">
    <citation type="submission" date="2013-04" db="EMBL/GenBank/DDBJ databases">
        <title>The Genome Sequence of Fonticula alba ATCC 38817.</title>
        <authorList>
            <consortium name="The Broad Institute Genomics Platform"/>
            <person name="Russ C."/>
            <person name="Cuomo C."/>
            <person name="Burger G."/>
            <person name="Gray M.W."/>
            <person name="Holland P.W.H."/>
            <person name="King N."/>
            <person name="Lang F.B.F."/>
            <person name="Roger A.J."/>
            <person name="Ruiz-Trillo I."/>
            <person name="Brown M."/>
            <person name="Walker B."/>
            <person name="Young S."/>
            <person name="Zeng Q."/>
            <person name="Gargeya S."/>
            <person name="Fitzgerald M."/>
            <person name="Haas B."/>
            <person name="Abouelleil A."/>
            <person name="Allen A.W."/>
            <person name="Alvarado L."/>
            <person name="Arachchi H.M."/>
            <person name="Berlin A.M."/>
            <person name="Chapman S.B."/>
            <person name="Gainer-Dewar J."/>
            <person name="Goldberg J."/>
            <person name="Griggs A."/>
            <person name="Gujja S."/>
            <person name="Hansen M."/>
            <person name="Howarth C."/>
            <person name="Imamovic A."/>
            <person name="Ireland A."/>
            <person name="Larimer J."/>
            <person name="McCowan C."/>
            <person name="Murphy C."/>
            <person name="Pearson M."/>
            <person name="Poon T.W."/>
            <person name="Priest M."/>
            <person name="Roberts A."/>
            <person name="Saif S."/>
            <person name="Shea T."/>
            <person name="Sisk P."/>
            <person name="Sykes S."/>
            <person name="Wortman J."/>
            <person name="Nusbaum C."/>
            <person name="Birren B."/>
        </authorList>
    </citation>
    <scope>NUCLEOTIDE SEQUENCE [LARGE SCALE GENOMIC DNA]</scope>
    <source>
        <strain evidence="4">ATCC 38817</strain>
    </source>
</reference>
<dbReference type="PROSITE" id="PS00108">
    <property type="entry name" value="PROTEIN_KINASE_ST"/>
    <property type="match status" value="1"/>
</dbReference>
<feature type="transmembrane region" description="Helical" evidence="1">
    <location>
        <begin position="1771"/>
        <end position="1796"/>
    </location>
</feature>
<evidence type="ECO:0000313" key="4">
    <source>
        <dbReference type="EMBL" id="KCV68134.1"/>
    </source>
</evidence>
<dbReference type="InterPro" id="IPR053215">
    <property type="entry name" value="TKL_Ser/Thr_kinase"/>
</dbReference>
<dbReference type="SMART" id="SM00220">
    <property type="entry name" value="S_TKc"/>
    <property type="match status" value="1"/>
</dbReference>
<dbReference type="SUPFAM" id="SSF57184">
    <property type="entry name" value="Growth factor receptor domain"/>
    <property type="match status" value="7"/>
</dbReference>
<dbReference type="Proteomes" id="UP000030693">
    <property type="component" value="Unassembled WGS sequence"/>
</dbReference>
<accession>A0A058Z1H7</accession>
<dbReference type="PROSITE" id="PS50011">
    <property type="entry name" value="PROTEIN_KINASE_DOM"/>
    <property type="match status" value="1"/>
</dbReference>
<sequence>MAGRAHLRPASRSVLLLLALLAAAMAALRPVLAQGIFYHETLLPFSWNMGPAVDLPLKPNHLVERVIFSNPMYLWSFHQSANMYSTLAEHRLGLYFSHGPSITRVLTPFQSSETPVSLRVSSSPNGPIPWVESSGTLAFWSDNNVWVPLVYSPANSLIGVYTPFAGHAAAFLRQPDGRVIFHVASPAWSSTAQVLVDVAPPGTAARMAIGHTTAAAWFDSSVYLARFSWDTGILAGQVGMLGFTSPVLDVAIGCTHAPGKDTLFALLASGWLYACRDYVPGMGCESAHEFVVPGLTGPLTQGALIVPQSADRLSCLNWLLLYSGSQLLRVGFRSDTGLLQEAIPVYLPNGAPSPKTLHFVKILHPQGSGIWALTDGQRVFQDSPSFNCAVDRTIVCDDDMSIRTTRGFLCAQGQALSPVVSAGLLCAGCADGYGVPGSGSWTASSICSTCAASHCAACVADRCLVCLASHVLVIDPSSGAGTCQPACPSGQHVDPAWPGSRRCMPDVPDVWPARVIWPATFQADIGPPPGDFVTLARTRLMLVGGALHLVAASVTGDAAPMYFLGLSQQDSPMWLSPSPGAGGNGSPPGLSFQPLDALKAHVHMATQYGEIGPVSATGSGAVVHFFSCTPNSSLSRGTLKCLDPDASPSSSCLATISSLGSISGDCQSIRVVDDRTLTVLLTNDQVLVFRLEDDGALTHVTIFGASAHPAAFPLFSDPSSSPGPAGPGWLLLARGGARTLLAPYTMFRSVDPRTFDAHPALDVLPALPDAGQMHPVKLPAAGAGWEAVLSGLRVDPSSGRQAWIAAHMPRGARAHGRTVNVPANVDVLGQLPAATGAFQVLAVSLSGQDTPAALILLTEEHIGVALLRCWHGLAADAACWLQPAAFTPLSIPADGLARSPLHFHLLRASSTQGGPSEPNAFLLSIPHMPIRWLTIGSGECTAAGFYGPDCSGLCAPACRHCFGPGPDQCHDCSFHLPSSPGACLEACPQGLTPDPVSGACECPEGCDLCQAITDPGPGSGTYICTACLPGFGLSADHNPRPECLPCHGTCSECERPDDMHACTGCPAGSYLHDGQCVGDCPAGTWPDADGPSCRACPSTCTRCLSASMCTVCASGHFLPNDGVCRACDPSCATCGEEDACSACMDGLVFLSPDPGTPSLCGSTCPPGEFPGPERCARCDSSCDLCAGGPTHCLVCAAGFRWGAAAPGPGKTGACVPCPAGCASCTGTGRCLACAGGLLLAEDGACLAACPAGTFSNGESCQPCDISCAACADGQPDRCTGCAAGLELVEVTSGAGTCVSGCPEGQYRAGVECLPCDAACATCNGPTDKDCWRCTELVLQNGVCVQECAARHLAVGGRCLPCHASCEACVGVRSTECTACPGGLLALPAGQTPGRCVPGCPVGHNTAPAGCALCASHCASCPESADTCALCERGFLLAGGACGTECPAGAAPQGGLCASCHGSCLTCYGPGPGHCLTCGPAAPLKVGGHCHATCPAGTFESEGTCLPCHGTCAACTGPSGAECSACPPDRVLTQDGTCSLDCPAGTYAQDGGSSGWVCASCDASCAACLGPLASECTACLPGRVLDGGACGETCSAGHFVCLASRRCEPCPAGCAECQEQGTCQAACTACEAGLLLSGTACMAACPAGHFAPAGSRICEPCDGACNTCTERPDRCTSCAAGFLLPAEGACASACPAGWAPLSTPDRVCLACPADCEECTAASGQAGCTVTDDGSLACPDIGSCSRCAAQFLLLHGASCVGTCPVGMPSSRGLALGLGIGLGLLMLLLLLVALLVLLWRYRRAAKSGGMDRMDDEDATVMNTIVELSLPGSILVSIANDFAPLDEQLGAGTQASVFAARAVGAGISDRLGCPGTVAIKQLKAERLTPTQVTLFQNEVALMWLLRGAPNIVRLYGYSEQPPAIVMERFDTDLATLLHSGVPLEQATILDIAQQWASGLEAMHAQGIAHRDLKPGNVFVSRRPDGSWTAALGDLGTSRNLNTDRSSTLVSQAPELNAMTARYAAPEVLATFHRKRPLDCELFLPADIYSAAIMLWERE</sequence>
<dbReference type="InterPro" id="IPR008271">
    <property type="entry name" value="Ser/Thr_kinase_AS"/>
</dbReference>
<dbReference type="RefSeq" id="XP_009497508.1">
    <property type="nucleotide sequence ID" value="XM_009499233.1"/>
</dbReference>
<keyword evidence="4" id="KW-0808">Transferase</keyword>
<dbReference type="InterPro" id="IPR006212">
    <property type="entry name" value="Furin_repeat"/>
</dbReference>